<dbReference type="InterPro" id="IPR036179">
    <property type="entry name" value="Ig-like_dom_sf"/>
</dbReference>
<dbReference type="AlphaFoldDB" id="B5KH14"/>
<feature type="signal peptide" evidence="4">
    <location>
        <begin position="1"/>
        <end position="22"/>
    </location>
</feature>
<dbReference type="Gene3D" id="2.60.40.10">
    <property type="entry name" value="Immunoglobulins"/>
    <property type="match status" value="3"/>
</dbReference>
<name>B5KH14_TETNG</name>
<dbReference type="PROSITE" id="PS50835">
    <property type="entry name" value="IG_LIKE"/>
    <property type="match status" value="3"/>
</dbReference>
<feature type="transmembrane region" description="Helical" evidence="3">
    <location>
        <begin position="414"/>
        <end position="437"/>
    </location>
</feature>
<keyword evidence="1" id="KW-0393">Immunoglobulin domain</keyword>
<gene>
    <name evidence="6" type="primary">CD4-4</name>
</gene>
<dbReference type="InterPro" id="IPR003599">
    <property type="entry name" value="Ig_sub"/>
</dbReference>
<dbReference type="SMART" id="SM00408">
    <property type="entry name" value="IGc2"/>
    <property type="match status" value="3"/>
</dbReference>
<feature type="region of interest" description="Disordered" evidence="2">
    <location>
        <begin position="273"/>
        <end position="299"/>
    </location>
</feature>
<keyword evidence="4" id="KW-0732">Signal</keyword>
<dbReference type="Pfam" id="PF00047">
    <property type="entry name" value="ig"/>
    <property type="match status" value="1"/>
</dbReference>
<dbReference type="InterPro" id="IPR003598">
    <property type="entry name" value="Ig_sub2"/>
</dbReference>
<feature type="compositionally biased region" description="Polar residues" evidence="2">
    <location>
        <begin position="273"/>
        <end position="289"/>
    </location>
</feature>
<reference evidence="6" key="1">
    <citation type="submission" date="2007-05" db="EMBL/GenBank/DDBJ databases">
        <title>Diversity of fish CD4 genes: evidence for CD4 evolution.</title>
        <authorList>
            <person name="Shao J.-Z."/>
            <person name="Wen Y."/>
            <person name="Xiang L.-X."/>
        </authorList>
    </citation>
    <scope>NUCLEOTIDE SEQUENCE</scope>
</reference>
<evidence type="ECO:0000256" key="1">
    <source>
        <dbReference type="ARBA" id="ARBA00023319"/>
    </source>
</evidence>
<dbReference type="EMBL" id="EF601919">
    <property type="protein sequence ID" value="ABU95653.1"/>
    <property type="molecule type" value="mRNA"/>
</dbReference>
<evidence type="ECO:0000256" key="2">
    <source>
        <dbReference type="SAM" id="MobiDB-lite"/>
    </source>
</evidence>
<proteinExistence type="evidence at transcript level"/>
<evidence type="ECO:0000313" key="6">
    <source>
        <dbReference type="EMBL" id="ABU95653.1"/>
    </source>
</evidence>
<protein>
    <submittedName>
        <fullName evidence="6">CD4-4a protein</fullName>
    </submittedName>
</protein>
<keyword evidence="3" id="KW-1133">Transmembrane helix</keyword>
<feature type="domain" description="Ig-like" evidence="5">
    <location>
        <begin position="31"/>
        <end position="116"/>
    </location>
</feature>
<feature type="domain" description="Ig-like" evidence="5">
    <location>
        <begin position="120"/>
        <end position="199"/>
    </location>
</feature>
<feature type="chain" id="PRO_5002836070" evidence="4">
    <location>
        <begin position="23"/>
        <end position="466"/>
    </location>
</feature>
<dbReference type="InterPro" id="IPR013151">
    <property type="entry name" value="Immunoglobulin_dom"/>
</dbReference>
<keyword evidence="3" id="KW-0812">Transmembrane</keyword>
<feature type="domain" description="Ig-like" evidence="5">
    <location>
        <begin position="338"/>
        <end position="405"/>
    </location>
</feature>
<dbReference type="InterPro" id="IPR007110">
    <property type="entry name" value="Ig-like_dom"/>
</dbReference>
<dbReference type="InterPro" id="IPR013783">
    <property type="entry name" value="Ig-like_fold"/>
</dbReference>
<evidence type="ECO:0000256" key="4">
    <source>
        <dbReference type="SAM" id="SignalP"/>
    </source>
</evidence>
<evidence type="ECO:0000259" key="5">
    <source>
        <dbReference type="PROSITE" id="PS50835"/>
    </source>
</evidence>
<evidence type="ECO:0000256" key="3">
    <source>
        <dbReference type="SAM" id="Phobius"/>
    </source>
</evidence>
<organism evidence="6">
    <name type="scientific">Tetraodon nigroviridis</name>
    <name type="common">Spotted green pufferfish</name>
    <name type="synonym">Chelonodon nigroviridis</name>
    <dbReference type="NCBI Taxonomy" id="99883"/>
    <lineage>
        <taxon>Eukaryota</taxon>
        <taxon>Metazoa</taxon>
        <taxon>Chordata</taxon>
        <taxon>Craniata</taxon>
        <taxon>Vertebrata</taxon>
        <taxon>Euteleostomi</taxon>
        <taxon>Actinopterygii</taxon>
        <taxon>Neopterygii</taxon>
        <taxon>Teleostei</taxon>
        <taxon>Neoteleostei</taxon>
        <taxon>Acanthomorphata</taxon>
        <taxon>Eupercaria</taxon>
        <taxon>Tetraodontiformes</taxon>
        <taxon>Tetradontoidea</taxon>
        <taxon>Tetraodontidae</taxon>
        <taxon>Tetraodon</taxon>
    </lineage>
</organism>
<dbReference type="SUPFAM" id="SSF48726">
    <property type="entry name" value="Immunoglobulin"/>
    <property type="match status" value="2"/>
</dbReference>
<accession>B5KH14</accession>
<sequence length="466" mass="51432">MEKFRSALLLLLLSALVSASRAQEVTYAEVGQPVSLTCPKTQSWGHLEWLFGGRELAWRNHMGGQKVNTDGNWKELALSPDGSLTVNYIRPEQFGIYVCKVSESGSSGTGTEKAVSYKVLRLTVSAEPSLVLSGQTVTLVCEAPHPSSRQTPEIHWLDPQGEEVKRGNGEVKVSGRHSGQWTCMVTLGQRTHRAHVSVTVVDLDSPPLQYTSKSSPLSIPCSIPAHVSWEQIKALGLQEGHWHFFPRSASDLLSSEAQRLFSLSLDPVAWQSDQTRGLSSSPDLKNRNLSLGRRKGDDGDRGDYVCSLKFDNGLTLSRTVRVDVLEIVSAPGTDLISGQQLNLSCSLGVPLTSDLRPRWIPPEGSSLQRPLSGRLAIPAVSAGDGGKWRCELRRNDTLLTSAVITLKIESRLTVWMLVIICSAAVIVFLLLLLGFLCRHRRAQKMRHMRHRLCQCKNPKPKGFYRT</sequence>
<keyword evidence="3" id="KW-0472">Membrane</keyword>
<dbReference type="PANTHER" id="PTHR11422">
    <property type="entry name" value="T-CELL SURFACE GLYCOPROTEIN CD4"/>
    <property type="match status" value="1"/>
</dbReference>
<dbReference type="SMART" id="SM00409">
    <property type="entry name" value="IG"/>
    <property type="match status" value="4"/>
</dbReference>
<dbReference type="PANTHER" id="PTHR11422:SF0">
    <property type="entry name" value="T-CELL SURFACE GLYCOPROTEIN CD4"/>
    <property type="match status" value="1"/>
</dbReference>